<keyword evidence="2" id="KW-1185">Reference proteome</keyword>
<sequence>MKTPAEAAEFITAFIAEAFAESGISASIAPDMALIGDDSNLDSQKLVELCLALEDWAATSGFEFDWTSEAAMSRSQSMFRSVASLAKEVSEQSKAAA</sequence>
<evidence type="ECO:0008006" key="3">
    <source>
        <dbReference type="Google" id="ProtNLM"/>
    </source>
</evidence>
<dbReference type="RefSeq" id="WP_197708025.1">
    <property type="nucleotide sequence ID" value="NZ_LT960614.1"/>
</dbReference>
<gene>
    <name evidence="1" type="ORF">HDIA_2608</name>
</gene>
<dbReference type="InterPro" id="IPR036736">
    <property type="entry name" value="ACP-like_sf"/>
</dbReference>
<dbReference type="AlphaFoldDB" id="A0A2C9D7K0"/>
<proteinExistence type="predicted"/>
<accession>A0A2C9D7K0</accession>
<organism evidence="1 2">
    <name type="scientific">Hartmannibacter diazotrophicus</name>
    <dbReference type="NCBI Taxonomy" id="1482074"/>
    <lineage>
        <taxon>Bacteria</taxon>
        <taxon>Pseudomonadati</taxon>
        <taxon>Pseudomonadota</taxon>
        <taxon>Alphaproteobacteria</taxon>
        <taxon>Hyphomicrobiales</taxon>
        <taxon>Pleomorphomonadaceae</taxon>
        <taxon>Hartmannibacter</taxon>
    </lineage>
</organism>
<evidence type="ECO:0000313" key="1">
    <source>
        <dbReference type="EMBL" id="SON56149.1"/>
    </source>
</evidence>
<dbReference type="Proteomes" id="UP000223606">
    <property type="component" value="Chromosome 1"/>
</dbReference>
<dbReference type="EMBL" id="LT960614">
    <property type="protein sequence ID" value="SON56149.1"/>
    <property type="molecule type" value="Genomic_DNA"/>
</dbReference>
<dbReference type="KEGG" id="hdi:HDIA_2608"/>
<evidence type="ECO:0000313" key="2">
    <source>
        <dbReference type="Proteomes" id="UP000223606"/>
    </source>
</evidence>
<reference evidence="2" key="1">
    <citation type="submission" date="2017-09" db="EMBL/GenBank/DDBJ databases">
        <title>Genome sequence of Nannocystis excedens DSM 71.</title>
        <authorList>
            <person name="Blom J."/>
        </authorList>
    </citation>
    <scope>NUCLEOTIDE SEQUENCE [LARGE SCALE GENOMIC DNA]</scope>
    <source>
        <strain evidence="2">type strain: E19</strain>
    </source>
</reference>
<name>A0A2C9D7K0_9HYPH</name>
<protein>
    <recommendedName>
        <fullName evidence="3">Carrier domain-containing protein</fullName>
    </recommendedName>
</protein>
<dbReference type="Gene3D" id="1.10.1200.10">
    <property type="entry name" value="ACP-like"/>
    <property type="match status" value="1"/>
</dbReference>